<dbReference type="AlphaFoldDB" id="A0AAE1HI17"/>
<comment type="caution">
    <text evidence="1">The sequence shown here is derived from an EMBL/GenBank/DDBJ whole genome shotgun (WGS) entry which is preliminary data.</text>
</comment>
<keyword evidence="2" id="KW-1185">Reference proteome</keyword>
<reference evidence="1" key="2">
    <citation type="journal article" date="2023" name="BMC Genomics">
        <title>Pest status, molecular evolution, and epigenetic factors derived from the genome assembly of Frankliniella fusca, a thysanopteran phytovirus vector.</title>
        <authorList>
            <person name="Catto M.A."/>
            <person name="Labadie P.E."/>
            <person name="Jacobson A.L."/>
            <person name="Kennedy G.G."/>
            <person name="Srinivasan R."/>
            <person name="Hunt B.G."/>
        </authorList>
    </citation>
    <scope>NUCLEOTIDE SEQUENCE</scope>
    <source>
        <strain evidence="1">PL_HMW_Pooled</strain>
    </source>
</reference>
<dbReference type="EMBL" id="JAHWGI010001040">
    <property type="protein sequence ID" value="KAK3921569.1"/>
    <property type="molecule type" value="Genomic_DNA"/>
</dbReference>
<protein>
    <submittedName>
        <fullName evidence="1">DNA primase</fullName>
    </submittedName>
</protein>
<organism evidence="1 2">
    <name type="scientific">Frankliniella fusca</name>
    <dbReference type="NCBI Taxonomy" id="407009"/>
    <lineage>
        <taxon>Eukaryota</taxon>
        <taxon>Metazoa</taxon>
        <taxon>Ecdysozoa</taxon>
        <taxon>Arthropoda</taxon>
        <taxon>Hexapoda</taxon>
        <taxon>Insecta</taxon>
        <taxon>Pterygota</taxon>
        <taxon>Neoptera</taxon>
        <taxon>Paraneoptera</taxon>
        <taxon>Thysanoptera</taxon>
        <taxon>Terebrantia</taxon>
        <taxon>Thripoidea</taxon>
        <taxon>Thripidae</taxon>
        <taxon>Frankliniella</taxon>
    </lineage>
</organism>
<dbReference type="PANTHER" id="PTHR47018">
    <property type="entry name" value="CXC DOMAIN-CONTAINING PROTEIN-RELATED"/>
    <property type="match status" value="1"/>
</dbReference>
<gene>
    <name evidence="1" type="ORF">KUF71_010741</name>
</gene>
<evidence type="ECO:0000313" key="1">
    <source>
        <dbReference type="EMBL" id="KAK3921569.1"/>
    </source>
</evidence>
<dbReference type="Proteomes" id="UP001219518">
    <property type="component" value="Unassembled WGS sequence"/>
</dbReference>
<proteinExistence type="predicted"/>
<accession>A0AAE1HI17</accession>
<name>A0AAE1HI17_9NEOP</name>
<sequence length="634" mass="71239">MVAHGFKLAIQNTNYLNPGQVPVMCVDQQLYVIGKKIQWQWPSLYGENKLVLLLLGPLHIEQNFLKVLGQLMVGSGWNSVITQSGIASSGSADALLKVTHIKRAREIHQITAAVLHSLLIEEYSRCQPNGDVELSEWITLTSKDSPTFKFWLTVLNLEILLLDFVRSVRLGNFSGFKDALKGMAPWFFLFNHPNYARWLPVHILDLEQLQHTCPHVYECFSEGGFVVNKTKNAFSSLGIDHAHEQNNAIVKGEGGVSGLSHVPSALRRWTIGGPEISRILHEFQEFEDSPEISDYGFHHEQKQSYQIRFLQQCIAMKDVINEFGNPFSVRGTDLLVLDTRAVVSEEGVLSLVEAEEKGVKLYSNFVEERLLERAKSIYDPIPQSQTNIFAAKKKTVKSSDVKMLRSKRDLFARSFIVSIARNLDLDKFFSYENQSFPPSLTNNGQMRTNDKSQLTIILEKTGQGSESCEGRELVTNVGSQIRSCGLSTTSLAAGSCAEVEEADGRIILHLQDMVEHRGAKSVVVRSSDTDVVVLLVSFFPELREKGLQSLWVDYGSGAKRRYIHVHSIVLSLGDLKSVALRGFHAFTGSDYTAFFASKGKRSAWNAWDDDLFTHAFKKMSEYIQETDIHSLYEP</sequence>
<reference evidence="1" key="1">
    <citation type="submission" date="2021-07" db="EMBL/GenBank/DDBJ databases">
        <authorList>
            <person name="Catto M.A."/>
            <person name="Jacobson A."/>
            <person name="Kennedy G."/>
            <person name="Labadie P."/>
            <person name="Hunt B.G."/>
            <person name="Srinivasan R."/>
        </authorList>
    </citation>
    <scope>NUCLEOTIDE SEQUENCE</scope>
    <source>
        <strain evidence="1">PL_HMW_Pooled</strain>
        <tissue evidence="1">Head</tissue>
    </source>
</reference>
<evidence type="ECO:0000313" key="2">
    <source>
        <dbReference type="Proteomes" id="UP001219518"/>
    </source>
</evidence>